<dbReference type="Pfam" id="PF00076">
    <property type="entry name" value="RRM_1"/>
    <property type="match status" value="3"/>
</dbReference>
<feature type="compositionally biased region" description="Basic and acidic residues" evidence="10">
    <location>
        <begin position="68"/>
        <end position="78"/>
    </location>
</feature>
<evidence type="ECO:0000259" key="11">
    <source>
        <dbReference type="PROSITE" id="PS50102"/>
    </source>
</evidence>
<evidence type="ECO:0000313" key="13">
    <source>
        <dbReference type="Proteomes" id="UP000242638"/>
    </source>
</evidence>
<reference evidence="13" key="1">
    <citation type="submission" date="2013-11" db="EMBL/GenBank/DDBJ databases">
        <title>The genomic landscape of the Guanapo guppy.</title>
        <authorList>
            <person name="Kuenstner A."/>
            <person name="Dreyer C."/>
        </authorList>
    </citation>
    <scope>NUCLEOTIDE SEQUENCE</scope>
    <source>
        <strain evidence="13">Guanapo</strain>
    </source>
</reference>
<feature type="domain" description="RRM" evidence="11">
    <location>
        <begin position="469"/>
        <end position="545"/>
    </location>
</feature>
<keyword evidence="4" id="KW-0597">Phosphoprotein</keyword>
<dbReference type="GeneTree" id="ENSGT00940000157397"/>
<dbReference type="FunFam" id="3.30.70.330:FF:000033">
    <property type="entry name" value="heterogeneous nuclear ribonucleoprotein M isoform X1"/>
    <property type="match status" value="1"/>
</dbReference>
<dbReference type="SMART" id="SM00360">
    <property type="entry name" value="RRM"/>
    <property type="match status" value="3"/>
</dbReference>
<evidence type="ECO:0000256" key="10">
    <source>
        <dbReference type="SAM" id="MobiDB-lite"/>
    </source>
</evidence>
<dbReference type="GO" id="GO:0005634">
    <property type="term" value="C:nucleus"/>
    <property type="evidence" value="ECO:0007669"/>
    <property type="project" value="UniProtKB-SubCell"/>
</dbReference>
<dbReference type="InterPro" id="IPR035979">
    <property type="entry name" value="RBD_domain_sf"/>
</dbReference>
<keyword evidence="13" id="KW-1185">Reference proteome</keyword>
<organism evidence="12 13">
    <name type="scientific">Poecilia reticulata</name>
    <name type="common">Guppy</name>
    <name type="synonym">Acanthophacelus reticulatus</name>
    <dbReference type="NCBI Taxonomy" id="8081"/>
    <lineage>
        <taxon>Eukaryota</taxon>
        <taxon>Metazoa</taxon>
        <taxon>Chordata</taxon>
        <taxon>Craniata</taxon>
        <taxon>Vertebrata</taxon>
        <taxon>Euteleostomi</taxon>
        <taxon>Actinopterygii</taxon>
        <taxon>Neopterygii</taxon>
        <taxon>Teleostei</taxon>
        <taxon>Neoteleostei</taxon>
        <taxon>Acanthomorphata</taxon>
        <taxon>Ovalentaria</taxon>
        <taxon>Atherinomorphae</taxon>
        <taxon>Cyprinodontiformes</taxon>
        <taxon>Poeciliidae</taxon>
        <taxon>Poeciliinae</taxon>
        <taxon>Poecilia</taxon>
    </lineage>
</organism>
<dbReference type="PROSITE" id="PS50102">
    <property type="entry name" value="RRM"/>
    <property type="match status" value="3"/>
</dbReference>
<evidence type="ECO:0000256" key="7">
    <source>
        <dbReference type="ARBA" id="ARBA00022884"/>
    </source>
</evidence>
<name>A0A3P9P316_POERE</name>
<dbReference type="GO" id="GO:0005737">
    <property type="term" value="C:cytoplasm"/>
    <property type="evidence" value="ECO:0007669"/>
    <property type="project" value="TreeGrafter"/>
</dbReference>
<comment type="subcellular location">
    <subcellularLocation>
        <location evidence="1">Nucleus</location>
    </subcellularLocation>
</comment>
<dbReference type="InterPro" id="IPR012677">
    <property type="entry name" value="Nucleotide-bd_a/b_plait_sf"/>
</dbReference>
<keyword evidence="5" id="KW-0677">Repeat</keyword>
<evidence type="ECO:0000256" key="3">
    <source>
        <dbReference type="ARBA" id="ARBA00022499"/>
    </source>
</evidence>
<evidence type="ECO:0000256" key="5">
    <source>
        <dbReference type="ARBA" id="ARBA00022737"/>
    </source>
</evidence>
<keyword evidence="8" id="KW-0539">Nucleus</keyword>
<evidence type="ECO:0000256" key="6">
    <source>
        <dbReference type="ARBA" id="ARBA00022843"/>
    </source>
</evidence>
<evidence type="ECO:0000256" key="2">
    <source>
        <dbReference type="ARBA" id="ARBA00022481"/>
    </source>
</evidence>
<keyword evidence="3" id="KW-1017">Isopeptide bond</keyword>
<evidence type="ECO:0000313" key="12">
    <source>
        <dbReference type="Ensembl" id="ENSPREP00000016222.1"/>
    </source>
</evidence>
<dbReference type="InterPro" id="IPR000504">
    <property type="entry name" value="RRM_dom"/>
</dbReference>
<evidence type="ECO:0000256" key="4">
    <source>
        <dbReference type="ARBA" id="ARBA00022553"/>
    </source>
</evidence>
<sequence>LSMADVATTDEEPKQEETTASVLSETDETSQETPNGVKTDSEESKQSKEKHDGKEKSSTSKRGNRYHPYKEKHGGEKKSAHRNRVFISNIPYDMKWQAIKDLMRDKVGEVTYVELFKDAEGKSRVKFKDEEYVKKAVSAMNKHDLSGRPLNIKEDYDGEHARRALQRMGGGQHGGRGQDMVPGGMNIPPSIANNPNIPPEVIHALQAGRLGNTVFVANLDFKVGWKKLKEVFSMAGVVKRADVKEDKDGKSRGMGTVTFDQPLEAVQAISMFNGQMLFERQMHVKIDEKSLPPDDFLPVEKAPQLPRGLGGIGMGLGPGGQPINANRLSGGGGGGGGGGMGSMGPGGMSGSGGYGGMDSMGSMGSFGGRDIAPVGRMGDLYRSGIGGLDRDFDMPMSRGFADSFGGMGSMGHMGSGGGMGSMSMDRMGPSFDRVGMSGMDMNRGFGGYGGGGHMGGGMSDRGSGSKGGCQIFVRNLSYDLTWQKLKDKFSHCGQVLFAEIKMENGRSKGCGTVKFDSPETAEKACRMMNGTKINGREVDVRIDRNA</sequence>
<dbReference type="STRING" id="8081.ENSPREP00000016222"/>
<feature type="region of interest" description="Disordered" evidence="10">
    <location>
        <begin position="1"/>
        <end position="82"/>
    </location>
</feature>
<keyword evidence="7 9" id="KW-0694">RNA-binding</keyword>
<dbReference type="SUPFAM" id="SSF54928">
    <property type="entry name" value="RNA-binding domain, RBD"/>
    <property type="match status" value="3"/>
</dbReference>
<feature type="domain" description="RRM" evidence="11">
    <location>
        <begin position="83"/>
        <end position="157"/>
    </location>
</feature>
<evidence type="ECO:0000256" key="1">
    <source>
        <dbReference type="ARBA" id="ARBA00004123"/>
    </source>
</evidence>
<evidence type="ECO:0000256" key="8">
    <source>
        <dbReference type="ARBA" id="ARBA00023242"/>
    </source>
</evidence>
<evidence type="ECO:0000256" key="9">
    <source>
        <dbReference type="PROSITE-ProRule" id="PRU00176"/>
    </source>
</evidence>
<feature type="domain" description="RRM" evidence="11">
    <location>
        <begin position="212"/>
        <end position="289"/>
    </location>
</feature>
<proteinExistence type="predicted"/>
<feature type="compositionally biased region" description="Basic and acidic residues" evidence="10">
    <location>
        <begin position="39"/>
        <end position="58"/>
    </location>
</feature>
<dbReference type="Gene3D" id="3.30.70.330">
    <property type="match status" value="3"/>
</dbReference>
<reference evidence="12" key="2">
    <citation type="submission" date="2025-08" db="UniProtKB">
        <authorList>
            <consortium name="Ensembl"/>
        </authorList>
    </citation>
    <scope>IDENTIFICATION</scope>
    <source>
        <strain evidence="12">Guanapo</strain>
    </source>
</reference>
<dbReference type="FunFam" id="3.30.70.330:FF:000050">
    <property type="entry name" value="heterogeneous nuclear ribonucleoprotein M isoform X2"/>
    <property type="match status" value="1"/>
</dbReference>
<dbReference type="PANTHER" id="PTHR23003:SF15">
    <property type="entry name" value="MYELIN EXPRESSION FACTOR 2"/>
    <property type="match status" value="1"/>
</dbReference>
<keyword evidence="2" id="KW-0488">Methylation</keyword>
<dbReference type="GO" id="GO:0003729">
    <property type="term" value="F:mRNA binding"/>
    <property type="evidence" value="ECO:0007669"/>
    <property type="project" value="TreeGrafter"/>
</dbReference>
<dbReference type="OMA" id="GPMNADH"/>
<dbReference type="Ensembl" id="ENSPRET00000016393.1">
    <property type="protein sequence ID" value="ENSPREP00000016222.1"/>
    <property type="gene ID" value="ENSPREG00000010801.1"/>
</dbReference>
<keyword evidence="6" id="KW-0832">Ubl conjugation</keyword>
<dbReference type="PANTHER" id="PTHR23003">
    <property type="entry name" value="RNA RECOGNITION MOTIF RRM DOMAIN CONTAINING PROTEIN"/>
    <property type="match status" value="1"/>
</dbReference>
<dbReference type="Proteomes" id="UP000242638">
    <property type="component" value="Unassembled WGS sequence"/>
</dbReference>
<dbReference type="AlphaFoldDB" id="A0A3P9P316"/>
<reference evidence="12" key="3">
    <citation type="submission" date="2025-09" db="UniProtKB">
        <authorList>
            <consortium name="Ensembl"/>
        </authorList>
    </citation>
    <scope>IDENTIFICATION</scope>
    <source>
        <strain evidence="12">Guanapo</strain>
    </source>
</reference>
<accession>A0A3P9P316</accession>
<dbReference type="FunFam" id="3.30.70.330:FF:000034">
    <property type="entry name" value="heterogeneous nuclear ribonucleoprotein M isoform X1"/>
    <property type="match status" value="1"/>
</dbReference>
<protein>
    <submittedName>
        <fullName evidence="12">Myelin expression factor 2</fullName>
    </submittedName>
</protein>
<dbReference type="InterPro" id="IPR050374">
    <property type="entry name" value="RRT5_SRSF_SR"/>
</dbReference>
<dbReference type="Bgee" id="ENSPREG00000010801">
    <property type="expression patterns" value="Expressed in caudal fin and 1 other cell type or tissue"/>
</dbReference>